<dbReference type="PANTHER" id="PTHR10996:SF178">
    <property type="entry name" value="2-HYDROXYACID DEHYDROGENASE YGL185C-RELATED"/>
    <property type="match status" value="1"/>
</dbReference>
<evidence type="ECO:0000256" key="1">
    <source>
        <dbReference type="ARBA" id="ARBA00023002"/>
    </source>
</evidence>
<dbReference type="eggNOG" id="KOG0069">
    <property type="taxonomic scope" value="Eukaryota"/>
</dbReference>
<evidence type="ECO:0000313" key="6">
    <source>
        <dbReference type="Proteomes" id="UP000002729"/>
    </source>
</evidence>
<dbReference type="EMBL" id="GL833136">
    <property type="protein sequence ID" value="EGB06175.1"/>
    <property type="molecule type" value="Genomic_DNA"/>
</dbReference>
<dbReference type="GO" id="GO:0051287">
    <property type="term" value="F:NAD binding"/>
    <property type="evidence" value="ECO:0007669"/>
    <property type="project" value="InterPro"/>
</dbReference>
<protein>
    <recommendedName>
        <fullName evidence="4">D-isomer specific 2-hydroxyacid dehydrogenase NAD-binding domain-containing protein</fullName>
    </recommendedName>
</protein>
<dbReference type="GO" id="GO:0016618">
    <property type="term" value="F:hydroxypyruvate reductase [NAD(P)H] activity"/>
    <property type="evidence" value="ECO:0007669"/>
    <property type="project" value="TreeGrafter"/>
</dbReference>
<name>F0YFF0_AURAN</name>
<dbReference type="GO" id="GO:0030267">
    <property type="term" value="F:glyoxylate reductase (NADPH) activity"/>
    <property type="evidence" value="ECO:0007669"/>
    <property type="project" value="TreeGrafter"/>
</dbReference>
<dbReference type="GO" id="GO:0005829">
    <property type="term" value="C:cytosol"/>
    <property type="evidence" value="ECO:0007669"/>
    <property type="project" value="TreeGrafter"/>
</dbReference>
<feature type="domain" description="D-isomer specific 2-hydroxyacid dehydrogenase NAD-binding" evidence="4">
    <location>
        <begin position="56"/>
        <end position="232"/>
    </location>
</feature>
<keyword evidence="3" id="KW-0732">Signal</keyword>
<dbReference type="OrthoDB" id="9991913at2759"/>
<dbReference type="SUPFAM" id="SSF51735">
    <property type="entry name" value="NAD(P)-binding Rossmann-fold domains"/>
    <property type="match status" value="1"/>
</dbReference>
<dbReference type="KEGG" id="aaf:AURANDRAFT_29634"/>
<evidence type="ECO:0000256" key="3">
    <source>
        <dbReference type="SAM" id="SignalP"/>
    </source>
</evidence>
<gene>
    <name evidence="5" type="ORF">AURANDRAFT_29634</name>
</gene>
<keyword evidence="6" id="KW-1185">Reference proteome</keyword>
<dbReference type="AlphaFoldDB" id="F0YFF0"/>
<dbReference type="GeneID" id="20220760"/>
<sequence length="266" mass="27764">MAALPGLALLQVLSAGHEFVAMDAVPRGATVCNSSSMDVPIAEYCVAAVLEARVRCRVLHDAMRASRTWRPPFYEAAPAASACVHGELEGAAVALVGFGAIGRAVAARLAPFGCRLDVARSKTTAAELDAMLQRADVVVLACACNAATAGLVDARRLALMKPTATLVNVSRGAVVDEGALFDALAAKRLAHAVVDVWWRYPAGPAEARAGAAPGARPWHDLGRDVLTMTPHASGWSDKQDARKCAQIADNLDRLAAGRDLARVVGP</sequence>
<organism evidence="6">
    <name type="scientific">Aureococcus anophagefferens</name>
    <name type="common">Harmful bloom alga</name>
    <dbReference type="NCBI Taxonomy" id="44056"/>
    <lineage>
        <taxon>Eukaryota</taxon>
        <taxon>Sar</taxon>
        <taxon>Stramenopiles</taxon>
        <taxon>Ochrophyta</taxon>
        <taxon>Pelagophyceae</taxon>
        <taxon>Pelagomonadales</taxon>
        <taxon>Pelagomonadaceae</taxon>
        <taxon>Aureococcus</taxon>
    </lineage>
</organism>
<dbReference type="PANTHER" id="PTHR10996">
    <property type="entry name" value="2-HYDROXYACID DEHYDROGENASE-RELATED"/>
    <property type="match status" value="1"/>
</dbReference>
<feature type="signal peptide" evidence="3">
    <location>
        <begin position="1"/>
        <end position="15"/>
    </location>
</feature>
<feature type="chain" id="PRO_5012452198" description="D-isomer specific 2-hydroxyacid dehydrogenase NAD-binding domain-containing protein" evidence="3">
    <location>
        <begin position="16"/>
        <end position="266"/>
    </location>
</feature>
<keyword evidence="1" id="KW-0560">Oxidoreductase</keyword>
<proteinExistence type="predicted"/>
<dbReference type="InParanoid" id="F0YFF0"/>
<dbReference type="Pfam" id="PF02826">
    <property type="entry name" value="2-Hacid_dh_C"/>
    <property type="match status" value="1"/>
</dbReference>
<evidence type="ECO:0000256" key="2">
    <source>
        <dbReference type="ARBA" id="ARBA00023027"/>
    </source>
</evidence>
<dbReference type="RefSeq" id="XP_009039127.1">
    <property type="nucleotide sequence ID" value="XM_009040879.1"/>
</dbReference>
<dbReference type="InterPro" id="IPR050223">
    <property type="entry name" value="D-isomer_2-hydroxyacid_DH"/>
</dbReference>
<evidence type="ECO:0000259" key="4">
    <source>
        <dbReference type="Pfam" id="PF02826"/>
    </source>
</evidence>
<dbReference type="InterPro" id="IPR006140">
    <property type="entry name" value="D-isomer_DH_NAD-bd"/>
</dbReference>
<dbReference type="Proteomes" id="UP000002729">
    <property type="component" value="Unassembled WGS sequence"/>
</dbReference>
<dbReference type="Gene3D" id="3.40.50.720">
    <property type="entry name" value="NAD(P)-binding Rossmann-like Domain"/>
    <property type="match status" value="2"/>
</dbReference>
<keyword evidence="2" id="KW-0520">NAD</keyword>
<dbReference type="InterPro" id="IPR036291">
    <property type="entry name" value="NAD(P)-bd_dom_sf"/>
</dbReference>
<evidence type="ECO:0000313" key="5">
    <source>
        <dbReference type="EMBL" id="EGB06175.1"/>
    </source>
</evidence>
<accession>F0YFF0</accession>
<dbReference type="OMA" id="RSDRICE"/>
<reference evidence="5 6" key="1">
    <citation type="journal article" date="2011" name="Proc. Natl. Acad. Sci. U.S.A.">
        <title>Niche of harmful alga Aureococcus anophagefferens revealed through ecogenomics.</title>
        <authorList>
            <person name="Gobler C.J."/>
            <person name="Berry D.L."/>
            <person name="Dyhrman S.T."/>
            <person name="Wilhelm S.W."/>
            <person name="Salamov A."/>
            <person name="Lobanov A.V."/>
            <person name="Zhang Y."/>
            <person name="Collier J.L."/>
            <person name="Wurch L.L."/>
            <person name="Kustka A.B."/>
            <person name="Dill B.D."/>
            <person name="Shah M."/>
            <person name="VerBerkmoes N.C."/>
            <person name="Kuo A."/>
            <person name="Terry A."/>
            <person name="Pangilinan J."/>
            <person name="Lindquist E.A."/>
            <person name="Lucas S."/>
            <person name="Paulsen I.T."/>
            <person name="Hattenrath-Lehmann T.K."/>
            <person name="Talmage S.C."/>
            <person name="Walker E.A."/>
            <person name="Koch F."/>
            <person name="Burson A.M."/>
            <person name="Marcoval M.A."/>
            <person name="Tang Y.Z."/>
            <person name="Lecleir G.R."/>
            <person name="Coyne K.J."/>
            <person name="Berg G.M."/>
            <person name="Bertrand E.M."/>
            <person name="Saito M.A."/>
            <person name="Gladyshev V.N."/>
            <person name="Grigoriev I.V."/>
        </authorList>
    </citation>
    <scope>NUCLEOTIDE SEQUENCE [LARGE SCALE GENOMIC DNA]</scope>
    <source>
        <strain evidence="6">CCMP 1984</strain>
    </source>
</reference>